<gene>
    <name evidence="6" type="ORF">CAMP_LOCUS10998</name>
</gene>
<keyword evidence="4" id="KW-0067">ATP-binding</keyword>
<protein>
    <recommendedName>
        <fullName evidence="5">DNA2/NAM7 helicase-like C-terminal domain-containing protein</fullName>
    </recommendedName>
</protein>
<dbReference type="InterPro" id="IPR041679">
    <property type="entry name" value="DNA2/NAM7-like_C"/>
</dbReference>
<feature type="domain" description="DNA2/NAM7 helicase-like C-terminal" evidence="5">
    <location>
        <begin position="802"/>
        <end position="950"/>
    </location>
</feature>
<keyword evidence="3" id="KW-0347">Helicase</keyword>
<dbReference type="SUPFAM" id="SSF52540">
    <property type="entry name" value="P-loop containing nucleoside triphosphate hydrolases"/>
    <property type="match status" value="1"/>
</dbReference>
<keyword evidence="2" id="KW-0378">Hydrolase</keyword>
<keyword evidence="7" id="KW-1185">Reference proteome</keyword>
<dbReference type="GO" id="GO:0016787">
    <property type="term" value="F:hydrolase activity"/>
    <property type="evidence" value="ECO:0007669"/>
    <property type="project" value="UniProtKB-KW"/>
</dbReference>
<organism evidence="6 7">
    <name type="scientific">Caenorhabditis angaria</name>
    <dbReference type="NCBI Taxonomy" id="860376"/>
    <lineage>
        <taxon>Eukaryota</taxon>
        <taxon>Metazoa</taxon>
        <taxon>Ecdysozoa</taxon>
        <taxon>Nematoda</taxon>
        <taxon>Chromadorea</taxon>
        <taxon>Rhabditida</taxon>
        <taxon>Rhabditina</taxon>
        <taxon>Rhabditomorpha</taxon>
        <taxon>Rhabditoidea</taxon>
        <taxon>Rhabditidae</taxon>
        <taxon>Peloderinae</taxon>
        <taxon>Caenorhabditis</taxon>
    </lineage>
</organism>
<dbReference type="InterPro" id="IPR050534">
    <property type="entry name" value="Coronavir_polyprotein_1ab"/>
</dbReference>
<sequence>MEEDPLKDLLRAYSGVEAINAPDQSIEDILQFRKCYKNPQVEVRTRDPIIRFDVNPIMKCTNEDFEKFRNPYAFYRIDKIRNSNVLCYPFYFETAFEENYKHLLEIHLNLSSKDLLVDEFSTIHKLLVGDIVAISDIYSFSNQYYAGEYIVFERRIETSDALIYLWNYRRKQQEYEQFVASSLNIPMNRGSAHFVEKPIIEELKNMQQSFIGRCNIFIPVEGTQKFAANLEDDIFHPDERKKIACQKLHKYSHKYLYEFAINHYPPLVIHWQPTSSFNNERFTSIDSILQAKNQKNVLKVSSIIEASLTHFENMKNWLDIRNHPLKICSWKIIDPEDYLIEIKFKVGDSAWERYFPKKAMLRVYGITKPWLDMYVVGHLKKISSDRVGLTCHLRIIDNIDESKEINVESIGRKLYDEVCKALNDEPQLIYTHLIPGDTRNFISCRPSKKQMPKDIFEEIMHYSRNDPPVKFEYEICKEEKIFIKNELRKLINNEPTKEQTQSVYFSIHSRNPIMSIEAPVGGGKTTLLSSICCISSIFYDKCQLIVSESNGAIVSVCRKLKEFGAQNVIRITSSVAQKRNGNSYLTDFDLPTVAERVFANYLMDYDQDPDKTRSKNEFELLARTYRMLNYMHQTVTQTNFNFKNFEKLREQIGYSIDSAPEDPSNEQIRLVFKLWKPKIILGTITQIGQLIENEKIKLKLEIDRLYIDKCSVESLFSVCSIVSTVCAGCSEKNNYPKIIMIGDSEQFKPFCDNPAISSYFQTSMTIIGKGIAQVKHDQMFRCQPDTSNLLKKIFYLKEPSTNSRDLCKSIVFNLVAPDETNQIYEERFMKNWYEVKEIMKKCKELEENGMKKEDIMILAFYNGQVNLLKKHLPGYTVLTVRSCQGLEAKVVLVTVARTKYWELVFFDPEQPMKTKLKNRRMSSEHLPITAQREQILVALSRAKEKCFVFIDPEYLEMVQLWRNIHSLCE</sequence>
<dbReference type="Pfam" id="PF13087">
    <property type="entry name" value="AAA_12"/>
    <property type="match status" value="1"/>
</dbReference>
<reference evidence="6" key="1">
    <citation type="submission" date="2022-11" db="EMBL/GenBank/DDBJ databases">
        <authorList>
            <person name="Kikuchi T."/>
        </authorList>
    </citation>
    <scope>NUCLEOTIDE SEQUENCE</scope>
    <source>
        <strain evidence="6">PS1010</strain>
    </source>
</reference>
<dbReference type="GO" id="GO:0043139">
    <property type="term" value="F:5'-3' DNA helicase activity"/>
    <property type="evidence" value="ECO:0007669"/>
    <property type="project" value="TreeGrafter"/>
</dbReference>
<dbReference type="Gene3D" id="3.40.50.300">
    <property type="entry name" value="P-loop containing nucleotide triphosphate hydrolases"/>
    <property type="match status" value="2"/>
</dbReference>
<dbReference type="EMBL" id="CANHGI010000004">
    <property type="protein sequence ID" value="CAI5448361.1"/>
    <property type="molecule type" value="Genomic_DNA"/>
</dbReference>
<evidence type="ECO:0000313" key="6">
    <source>
        <dbReference type="EMBL" id="CAI5448361.1"/>
    </source>
</evidence>
<evidence type="ECO:0000256" key="4">
    <source>
        <dbReference type="ARBA" id="ARBA00022840"/>
    </source>
</evidence>
<dbReference type="PANTHER" id="PTHR43788:SF16">
    <property type="entry name" value="HELICASE WITH ZINC FINGER 2"/>
    <property type="match status" value="1"/>
</dbReference>
<evidence type="ECO:0000313" key="7">
    <source>
        <dbReference type="Proteomes" id="UP001152747"/>
    </source>
</evidence>
<dbReference type="PANTHER" id="PTHR43788">
    <property type="entry name" value="DNA2/NAM7 HELICASE FAMILY MEMBER"/>
    <property type="match status" value="1"/>
</dbReference>
<comment type="caution">
    <text evidence="6">The sequence shown here is derived from an EMBL/GenBank/DDBJ whole genome shotgun (WGS) entry which is preliminary data.</text>
</comment>
<keyword evidence="1" id="KW-0547">Nucleotide-binding</keyword>
<evidence type="ECO:0000256" key="1">
    <source>
        <dbReference type="ARBA" id="ARBA00022741"/>
    </source>
</evidence>
<dbReference type="GO" id="GO:0005524">
    <property type="term" value="F:ATP binding"/>
    <property type="evidence" value="ECO:0007669"/>
    <property type="project" value="UniProtKB-KW"/>
</dbReference>
<accession>A0A9P1N557</accession>
<proteinExistence type="predicted"/>
<dbReference type="InterPro" id="IPR027417">
    <property type="entry name" value="P-loop_NTPase"/>
</dbReference>
<name>A0A9P1N557_9PELO</name>
<evidence type="ECO:0000256" key="2">
    <source>
        <dbReference type="ARBA" id="ARBA00022801"/>
    </source>
</evidence>
<evidence type="ECO:0000256" key="3">
    <source>
        <dbReference type="ARBA" id="ARBA00022806"/>
    </source>
</evidence>
<evidence type="ECO:0000259" key="5">
    <source>
        <dbReference type="Pfam" id="PF13087"/>
    </source>
</evidence>
<dbReference type="Proteomes" id="UP001152747">
    <property type="component" value="Unassembled WGS sequence"/>
</dbReference>
<dbReference type="AlphaFoldDB" id="A0A9P1N557"/>